<protein>
    <recommendedName>
        <fullName evidence="3">DUF3137 domain-containing protein</fullName>
    </recommendedName>
</protein>
<evidence type="ECO:0000313" key="2">
    <source>
        <dbReference type="Proteomes" id="UP000294739"/>
    </source>
</evidence>
<evidence type="ECO:0000313" key="1">
    <source>
        <dbReference type="EMBL" id="TDE07363.1"/>
    </source>
</evidence>
<dbReference type="Proteomes" id="UP000294739">
    <property type="component" value="Unassembled WGS sequence"/>
</dbReference>
<dbReference type="OrthoDB" id="3812641at2"/>
<accession>A0A4R5DAT9</accession>
<dbReference type="AlphaFoldDB" id="A0A4R5DAT9"/>
<gene>
    <name evidence="1" type="ORF">E1269_19980</name>
</gene>
<dbReference type="InParanoid" id="A0A4R5DAT9"/>
<name>A0A4R5DAT9_9ACTN</name>
<dbReference type="RefSeq" id="WP_131897772.1">
    <property type="nucleotide sequence ID" value="NZ_SMKZ01000031.1"/>
</dbReference>
<organism evidence="1 2">
    <name type="scientific">Jiangella asiatica</name>
    <dbReference type="NCBI Taxonomy" id="2530372"/>
    <lineage>
        <taxon>Bacteria</taxon>
        <taxon>Bacillati</taxon>
        <taxon>Actinomycetota</taxon>
        <taxon>Actinomycetes</taxon>
        <taxon>Jiangellales</taxon>
        <taxon>Jiangellaceae</taxon>
        <taxon>Jiangella</taxon>
    </lineage>
</organism>
<comment type="caution">
    <text evidence="1">The sequence shown here is derived from an EMBL/GenBank/DDBJ whole genome shotgun (WGS) entry which is preliminary data.</text>
</comment>
<keyword evidence="2" id="KW-1185">Reference proteome</keyword>
<proteinExistence type="predicted"/>
<evidence type="ECO:0008006" key="3">
    <source>
        <dbReference type="Google" id="ProtNLM"/>
    </source>
</evidence>
<reference evidence="1 2" key="1">
    <citation type="submission" date="2019-03" db="EMBL/GenBank/DDBJ databases">
        <title>Draft genome sequences of novel Actinobacteria.</title>
        <authorList>
            <person name="Sahin N."/>
            <person name="Ay H."/>
            <person name="Saygin H."/>
        </authorList>
    </citation>
    <scope>NUCLEOTIDE SEQUENCE [LARGE SCALE GENOMIC DNA]</scope>
    <source>
        <strain evidence="1 2">5K138</strain>
    </source>
</reference>
<sequence>MEALVVLLFAALAGAVVVGVRISQYTARGRGAALHEAARAHGWRVTADGGSRTLRWSGPPFRPGSGAARTVVSGEHRGREFVAFEYVDEAKPTPHAKTAIPHRFMVVTMTLPAAVPELSVIRRDPVESVLTRALDVPMLDVGDDEFSARSAVTSTDPLFATTVLQPLVVDHLKRQPRWNWRFDGATMLAWDKGRLEPDRLTARLTAMAELLDRVPAEAWRHTAS</sequence>
<dbReference type="EMBL" id="SMKZ01000031">
    <property type="protein sequence ID" value="TDE07363.1"/>
    <property type="molecule type" value="Genomic_DNA"/>
</dbReference>